<evidence type="ECO:0000313" key="1">
    <source>
        <dbReference type="EMBL" id="OHA39936.1"/>
    </source>
</evidence>
<comment type="caution">
    <text evidence="1">The sequence shown here is derived from an EMBL/GenBank/DDBJ whole genome shotgun (WGS) entry which is preliminary data.</text>
</comment>
<protein>
    <submittedName>
        <fullName evidence="1">Uncharacterized protein</fullName>
    </submittedName>
</protein>
<dbReference type="Proteomes" id="UP000176429">
    <property type="component" value="Unassembled WGS sequence"/>
</dbReference>
<dbReference type="EMBL" id="MHSH01000059">
    <property type="protein sequence ID" value="OHA39936.1"/>
    <property type="molecule type" value="Genomic_DNA"/>
</dbReference>
<accession>A0A1G2NUY6</accession>
<sequence>MNTVELVRKVLDNGQHLELAKRCLISPCTVRQWKRTGKIKPKGAILIKLQEFLIEQGQLPNDVKILDYPLTDMRVLVAKTKIADQKTLANKVGYKDAPDLYVVLRGKHPPSASCREKMVRLVSSRKKGALNEANASGIQKRASAGGNDLVMSTLKGLAETALPLAQLAVSDKITADERAKFRTSFKDDGLHLFADCVQALLSEENRKQINASYVNAGKQFNNGKEKE</sequence>
<evidence type="ECO:0000313" key="2">
    <source>
        <dbReference type="Proteomes" id="UP000176429"/>
    </source>
</evidence>
<proteinExistence type="predicted"/>
<organism evidence="1 2">
    <name type="scientific">Candidatus Taylorbacteria bacterium RIFCSPLOWO2_02_FULL_46_40</name>
    <dbReference type="NCBI Taxonomy" id="1802329"/>
    <lineage>
        <taxon>Bacteria</taxon>
        <taxon>Candidatus Tayloriibacteriota</taxon>
    </lineage>
</organism>
<dbReference type="AlphaFoldDB" id="A0A1G2NUY6"/>
<reference evidence="1 2" key="1">
    <citation type="journal article" date="2016" name="Nat. Commun.">
        <title>Thousands of microbial genomes shed light on interconnected biogeochemical processes in an aquifer system.</title>
        <authorList>
            <person name="Anantharaman K."/>
            <person name="Brown C.T."/>
            <person name="Hug L.A."/>
            <person name="Sharon I."/>
            <person name="Castelle C.J."/>
            <person name="Probst A.J."/>
            <person name="Thomas B.C."/>
            <person name="Singh A."/>
            <person name="Wilkins M.J."/>
            <person name="Karaoz U."/>
            <person name="Brodie E.L."/>
            <person name="Williams K.H."/>
            <person name="Hubbard S.S."/>
            <person name="Banfield J.F."/>
        </authorList>
    </citation>
    <scope>NUCLEOTIDE SEQUENCE [LARGE SCALE GENOMIC DNA]</scope>
</reference>
<name>A0A1G2NUY6_9BACT</name>
<gene>
    <name evidence="1" type="ORF">A3H68_02465</name>
</gene>